<reference evidence="1 2" key="1">
    <citation type="journal article" date="2024" name="J Genomics">
        <title>Draft genome sequencing and assembly of Favolaschia claudopus CIRM-BRFM 2984 isolated from oak limbs.</title>
        <authorList>
            <person name="Navarro D."/>
            <person name="Drula E."/>
            <person name="Chaduli D."/>
            <person name="Cazenave R."/>
            <person name="Ahrendt S."/>
            <person name="Wang J."/>
            <person name="Lipzen A."/>
            <person name="Daum C."/>
            <person name="Barry K."/>
            <person name="Grigoriev I.V."/>
            <person name="Favel A."/>
            <person name="Rosso M.N."/>
            <person name="Martin F."/>
        </authorList>
    </citation>
    <scope>NUCLEOTIDE SEQUENCE [LARGE SCALE GENOMIC DNA]</scope>
    <source>
        <strain evidence="1 2">CIRM-BRFM 2984</strain>
    </source>
</reference>
<evidence type="ECO:0000313" key="2">
    <source>
        <dbReference type="Proteomes" id="UP001362999"/>
    </source>
</evidence>
<dbReference type="AlphaFoldDB" id="A0AAW0DIL7"/>
<protein>
    <submittedName>
        <fullName evidence="1">Uncharacterized protein</fullName>
    </submittedName>
</protein>
<evidence type="ECO:0000313" key="1">
    <source>
        <dbReference type="EMBL" id="KAK7051796.1"/>
    </source>
</evidence>
<comment type="caution">
    <text evidence="1">The sequence shown here is derived from an EMBL/GenBank/DDBJ whole genome shotgun (WGS) entry which is preliminary data.</text>
</comment>
<proteinExistence type="predicted"/>
<organism evidence="1 2">
    <name type="scientific">Favolaschia claudopus</name>
    <dbReference type="NCBI Taxonomy" id="2862362"/>
    <lineage>
        <taxon>Eukaryota</taxon>
        <taxon>Fungi</taxon>
        <taxon>Dikarya</taxon>
        <taxon>Basidiomycota</taxon>
        <taxon>Agaricomycotina</taxon>
        <taxon>Agaricomycetes</taxon>
        <taxon>Agaricomycetidae</taxon>
        <taxon>Agaricales</taxon>
        <taxon>Marasmiineae</taxon>
        <taxon>Mycenaceae</taxon>
        <taxon>Favolaschia</taxon>
    </lineage>
</organism>
<dbReference type="Proteomes" id="UP001362999">
    <property type="component" value="Unassembled WGS sequence"/>
</dbReference>
<keyword evidence="2" id="KW-1185">Reference proteome</keyword>
<accession>A0AAW0DIL7</accession>
<gene>
    <name evidence="1" type="ORF">R3P38DRAFT_2857407</name>
</gene>
<dbReference type="EMBL" id="JAWWNJ010000007">
    <property type="protein sequence ID" value="KAK7051796.1"/>
    <property type="molecule type" value="Genomic_DNA"/>
</dbReference>
<sequence>MFSDDEEAQRLSVHLQRTSLPHLPPDVERIIFTIAADLHWKRIPILMRIAWRVKEWLEPILYRVAFISDDDYKYKFLAAFCVVPTTVFLLKITPPLPSPVSHIRHILWNPAESADAIFALVLSACPLVEDLFFDDEHITDYFPTLNQMHCLHRLAMYPQWLSSSNPCDFQIPQFLRTITHLKLLGGKDTSSLSNLAANVNSLPNLTHVAFNVADNAIEKMHSYSRVNTRLECIIFFINEDRTTGLGSDDERFVCVRQVDFRREWLVEATGRVGYWTRADEFIARKRAGTLDRTSYLIPDHSPLETPSDSSVQRRVLRAAPAPPNKNIVFS</sequence>
<name>A0AAW0DIL7_9AGAR</name>